<protein>
    <recommendedName>
        <fullName evidence="5">Nickel/cobalt transporter regulator</fullName>
    </recommendedName>
</protein>
<name>A0ABU1MV35_9CAUL</name>
<dbReference type="EMBL" id="JAVDRL010000002">
    <property type="protein sequence ID" value="MDR6530044.1"/>
    <property type="molecule type" value="Genomic_DNA"/>
</dbReference>
<accession>A0ABU1MV35</accession>
<feature type="compositionally biased region" description="Gly residues" evidence="1">
    <location>
        <begin position="29"/>
        <end position="55"/>
    </location>
</feature>
<dbReference type="RefSeq" id="WP_230983962.1">
    <property type="nucleotide sequence ID" value="NZ_BMLD01000018.1"/>
</dbReference>
<dbReference type="Gene3D" id="3.10.450.160">
    <property type="entry name" value="inner membrane protein cigr"/>
    <property type="match status" value="1"/>
</dbReference>
<proteinExistence type="predicted"/>
<organism evidence="3 4">
    <name type="scientific">Caulobacter rhizosphaerae</name>
    <dbReference type="NCBI Taxonomy" id="2010972"/>
    <lineage>
        <taxon>Bacteria</taxon>
        <taxon>Pseudomonadati</taxon>
        <taxon>Pseudomonadota</taxon>
        <taxon>Alphaproteobacteria</taxon>
        <taxon>Caulobacterales</taxon>
        <taxon>Caulobacteraceae</taxon>
        <taxon>Caulobacter</taxon>
    </lineage>
</organism>
<keyword evidence="2" id="KW-0732">Signal</keyword>
<feature type="compositionally biased region" description="Pro residues" evidence="1">
    <location>
        <begin position="58"/>
        <end position="101"/>
    </location>
</feature>
<gene>
    <name evidence="3" type="ORF">J2800_000768</name>
</gene>
<reference evidence="3 4" key="1">
    <citation type="submission" date="2023-07" db="EMBL/GenBank/DDBJ databases">
        <title>Sorghum-associated microbial communities from plants grown in Nebraska, USA.</title>
        <authorList>
            <person name="Schachtman D."/>
        </authorList>
    </citation>
    <scope>NUCLEOTIDE SEQUENCE [LARGE SCALE GENOMIC DNA]</scope>
    <source>
        <strain evidence="3 4">DS2154</strain>
    </source>
</reference>
<feature type="chain" id="PRO_5046706931" description="Nickel/cobalt transporter regulator" evidence="2">
    <location>
        <begin position="22"/>
        <end position="191"/>
    </location>
</feature>
<dbReference type="Proteomes" id="UP001262754">
    <property type="component" value="Unassembled WGS sequence"/>
</dbReference>
<evidence type="ECO:0000313" key="3">
    <source>
        <dbReference type="EMBL" id="MDR6530044.1"/>
    </source>
</evidence>
<sequence length="191" mass="20550">MNRRFLLASALGLLIPGIGLAQSNEPHGRPGGGQGGGRPPGSGGGAGGGQGGGRPPSGSGPPPRPNPGGPPPRPTPKPPPRPPGGHRPPPPRPGRPPPLGPHRPGSGRPPGFRPIRGPRWRYPRGYRYRRWTIGLMLPSLFLTPGYYYEDYWRMGLEGPPWGYRWVRYGPDLLLVDTRTGRIDDAIYGAFY</sequence>
<comment type="caution">
    <text evidence="3">The sequence shown here is derived from an EMBL/GenBank/DDBJ whole genome shotgun (WGS) entry which is preliminary data.</text>
</comment>
<feature type="compositionally biased region" description="Low complexity" evidence="1">
    <location>
        <begin position="102"/>
        <end position="115"/>
    </location>
</feature>
<feature type="region of interest" description="Disordered" evidence="1">
    <location>
        <begin position="19"/>
        <end position="119"/>
    </location>
</feature>
<evidence type="ECO:0000313" key="4">
    <source>
        <dbReference type="Proteomes" id="UP001262754"/>
    </source>
</evidence>
<evidence type="ECO:0000256" key="2">
    <source>
        <dbReference type="SAM" id="SignalP"/>
    </source>
</evidence>
<feature type="signal peptide" evidence="2">
    <location>
        <begin position="1"/>
        <end position="21"/>
    </location>
</feature>
<dbReference type="Pfam" id="PF11776">
    <property type="entry name" value="RcnB"/>
    <property type="match status" value="1"/>
</dbReference>
<evidence type="ECO:0000256" key="1">
    <source>
        <dbReference type="SAM" id="MobiDB-lite"/>
    </source>
</evidence>
<keyword evidence="4" id="KW-1185">Reference proteome</keyword>
<evidence type="ECO:0008006" key="5">
    <source>
        <dbReference type="Google" id="ProtNLM"/>
    </source>
</evidence>
<dbReference type="InterPro" id="IPR024572">
    <property type="entry name" value="RcnB"/>
</dbReference>